<dbReference type="EC" id="4.99.1.6" evidence="4"/>
<keyword evidence="5" id="KW-1185">Reference proteome</keyword>
<comment type="caution">
    <text evidence="4">The sequence shown here is derived from an EMBL/GenBank/DDBJ whole genome shotgun (WGS) entry which is preliminary data.</text>
</comment>
<reference evidence="4 5" key="1">
    <citation type="journal article" date="2018" name="Nat. Genet.">
        <title>The Rosa genome provides new insights in the design of modern roses.</title>
        <authorList>
            <person name="Bendahmane M."/>
        </authorList>
    </citation>
    <scope>NUCLEOTIDE SEQUENCE [LARGE SCALE GENOMIC DNA]</scope>
    <source>
        <strain evidence="5">cv. Old Blush</strain>
    </source>
</reference>
<dbReference type="AlphaFoldDB" id="A0A2P6SKS0"/>
<comment type="similarity">
    <text evidence="1">Belongs to the cytochrome P450 family.</text>
</comment>
<dbReference type="SUPFAM" id="SSF48264">
    <property type="entry name" value="Cytochrome P450"/>
    <property type="match status" value="1"/>
</dbReference>
<dbReference type="GO" id="GO:0016705">
    <property type="term" value="F:oxidoreductase activity, acting on paired donors, with incorporation or reduction of molecular oxygen"/>
    <property type="evidence" value="ECO:0007669"/>
    <property type="project" value="InterPro"/>
</dbReference>
<dbReference type="PANTHER" id="PTHR47955">
    <property type="entry name" value="CYTOCHROME P450 FAMILY 71 PROTEIN"/>
    <property type="match status" value="1"/>
</dbReference>
<dbReference type="InterPro" id="IPR001128">
    <property type="entry name" value="Cyt_P450"/>
</dbReference>
<dbReference type="GO" id="GO:0005506">
    <property type="term" value="F:iron ion binding"/>
    <property type="evidence" value="ECO:0007669"/>
    <property type="project" value="InterPro"/>
</dbReference>
<name>A0A2P6SKS0_ROSCH</name>
<organism evidence="4 5">
    <name type="scientific">Rosa chinensis</name>
    <name type="common">China rose</name>
    <dbReference type="NCBI Taxonomy" id="74649"/>
    <lineage>
        <taxon>Eukaryota</taxon>
        <taxon>Viridiplantae</taxon>
        <taxon>Streptophyta</taxon>
        <taxon>Embryophyta</taxon>
        <taxon>Tracheophyta</taxon>
        <taxon>Spermatophyta</taxon>
        <taxon>Magnoliopsida</taxon>
        <taxon>eudicotyledons</taxon>
        <taxon>Gunneridae</taxon>
        <taxon>Pentapetalae</taxon>
        <taxon>rosids</taxon>
        <taxon>fabids</taxon>
        <taxon>Rosales</taxon>
        <taxon>Rosaceae</taxon>
        <taxon>Rosoideae</taxon>
        <taxon>Rosoideae incertae sedis</taxon>
        <taxon>Rosa</taxon>
    </lineage>
</organism>
<dbReference type="PANTHER" id="PTHR47955:SF15">
    <property type="entry name" value="CYTOCHROME P450 71A2-LIKE"/>
    <property type="match status" value="1"/>
</dbReference>
<dbReference type="Pfam" id="PF00067">
    <property type="entry name" value="p450"/>
    <property type="match status" value="1"/>
</dbReference>
<dbReference type="InterPro" id="IPR036396">
    <property type="entry name" value="Cyt_P450_sf"/>
</dbReference>
<keyword evidence="4" id="KW-0456">Lyase</keyword>
<evidence type="ECO:0000256" key="3">
    <source>
        <dbReference type="ARBA" id="ARBA00023004"/>
    </source>
</evidence>
<dbReference type="GO" id="GO:0004497">
    <property type="term" value="F:monooxygenase activity"/>
    <property type="evidence" value="ECO:0007669"/>
    <property type="project" value="InterPro"/>
</dbReference>
<evidence type="ECO:0000313" key="4">
    <source>
        <dbReference type="EMBL" id="PRQ59259.1"/>
    </source>
</evidence>
<dbReference type="GO" id="GO:0020037">
    <property type="term" value="F:heme binding"/>
    <property type="evidence" value="ECO:0007669"/>
    <property type="project" value="InterPro"/>
</dbReference>
<proteinExistence type="inferred from homology"/>
<dbReference type="OMA" id="LMELLWI"/>
<dbReference type="Proteomes" id="UP000238479">
    <property type="component" value="Chromosome 1"/>
</dbReference>
<sequence length="115" mass="13260">MLRKIEQQSTYSSPDHSVALNLSEMFSTLTNDVSCRVALGRKYCVGEDGKIFQEILKEFMELMGRAYIGDYIPWLAWWSSVNGLNAKLDKMAKQFDDFLDRVVQEHIDMDASDKK</sequence>
<dbReference type="STRING" id="74649.A0A2P6SKS0"/>
<accession>A0A2P6SKS0</accession>
<gene>
    <name evidence="4" type="ORF">RchiOBHm_Chr1g0368221</name>
</gene>
<protein>
    <submittedName>
        <fullName evidence="4">Putative indoleacetaldoxime dehydratase</fullName>
        <ecNumber evidence="4">4.99.1.6</ecNumber>
    </submittedName>
</protein>
<dbReference type="GO" id="GO:0016829">
    <property type="term" value="F:lyase activity"/>
    <property type="evidence" value="ECO:0007669"/>
    <property type="project" value="UniProtKB-KW"/>
</dbReference>
<evidence type="ECO:0000313" key="5">
    <source>
        <dbReference type="Proteomes" id="UP000238479"/>
    </source>
</evidence>
<dbReference type="Gramene" id="PRQ59259">
    <property type="protein sequence ID" value="PRQ59259"/>
    <property type="gene ID" value="RchiOBHm_Chr1g0368221"/>
</dbReference>
<evidence type="ECO:0000256" key="1">
    <source>
        <dbReference type="ARBA" id="ARBA00010617"/>
    </source>
</evidence>
<dbReference type="Gene3D" id="1.10.630.10">
    <property type="entry name" value="Cytochrome P450"/>
    <property type="match status" value="1"/>
</dbReference>
<evidence type="ECO:0000256" key="2">
    <source>
        <dbReference type="ARBA" id="ARBA00022723"/>
    </source>
</evidence>
<keyword evidence="2" id="KW-0479">Metal-binding</keyword>
<dbReference type="EMBL" id="PDCK01000039">
    <property type="protein sequence ID" value="PRQ59259.1"/>
    <property type="molecule type" value="Genomic_DNA"/>
</dbReference>
<keyword evidence="3" id="KW-0408">Iron</keyword>